<comment type="caution">
    <text evidence="1">The sequence shown here is derived from an EMBL/GenBank/DDBJ whole genome shotgun (WGS) entry which is preliminary data.</text>
</comment>
<protein>
    <recommendedName>
        <fullName evidence="3">Bacteriophage protein</fullName>
    </recommendedName>
</protein>
<reference evidence="1 2" key="1">
    <citation type="submission" date="2024-07" db="EMBL/GenBank/DDBJ databases">
        <title>Novel bacterial strain Erwinia sp. OPT-41 promoting growth of various crops.</title>
        <authorList>
            <person name="Egorshina A."/>
            <person name="Lukyantsev M.A."/>
            <person name="Golubev S.N."/>
            <person name="Muratova A.Y."/>
            <person name="Bulygina E.A."/>
        </authorList>
    </citation>
    <scope>NUCLEOTIDE SEQUENCE [LARGE SCALE GENOMIC DNA]</scope>
    <source>
        <strain evidence="1 2">OPT-41</strain>
    </source>
</reference>
<gene>
    <name evidence="1" type="ORF">AB3U87_11395</name>
</gene>
<dbReference type="RefSeq" id="WP_394149024.1">
    <property type="nucleotide sequence ID" value="NZ_JBGCUC010000009.1"/>
</dbReference>
<evidence type="ECO:0000313" key="1">
    <source>
        <dbReference type="EMBL" id="MFG6076961.1"/>
    </source>
</evidence>
<proteinExistence type="predicted"/>
<keyword evidence="2" id="KW-1185">Reference proteome</keyword>
<name>A0ABW7CL65_9GAMM</name>
<accession>A0ABW7CL65</accession>
<organism evidence="1 2">
    <name type="scientific">Erwinia plantamica</name>
    <dbReference type="NCBI Taxonomy" id="3237104"/>
    <lineage>
        <taxon>Bacteria</taxon>
        <taxon>Pseudomonadati</taxon>
        <taxon>Pseudomonadota</taxon>
        <taxon>Gammaproteobacteria</taxon>
        <taxon>Enterobacterales</taxon>
        <taxon>Erwiniaceae</taxon>
        <taxon>Erwinia</taxon>
    </lineage>
</organism>
<dbReference type="EMBL" id="JBGCUC010000009">
    <property type="protein sequence ID" value="MFG6076961.1"/>
    <property type="molecule type" value="Genomic_DNA"/>
</dbReference>
<evidence type="ECO:0000313" key="2">
    <source>
        <dbReference type="Proteomes" id="UP001605250"/>
    </source>
</evidence>
<dbReference type="Proteomes" id="UP001605250">
    <property type="component" value="Unassembled WGS sequence"/>
</dbReference>
<evidence type="ECO:0008006" key="3">
    <source>
        <dbReference type="Google" id="ProtNLM"/>
    </source>
</evidence>
<sequence>MKTKIFAVKFDAEKLIEMSDRAVFVITVNKEVIGYVAKNETGLERIFTPFTADGELSESHCIACAAEELFAHYSGLPREAFNAADTEEEPNPIASLLIAALAAHNRVTRH</sequence>